<dbReference type="GO" id="GO:0004534">
    <property type="term" value="F:5'-3' RNA exonuclease activity"/>
    <property type="evidence" value="ECO:0007669"/>
    <property type="project" value="TreeGrafter"/>
</dbReference>
<dbReference type="GO" id="GO:0035312">
    <property type="term" value="F:5'-3' DNA exonuclease activity"/>
    <property type="evidence" value="ECO:0007669"/>
    <property type="project" value="TreeGrafter"/>
</dbReference>
<dbReference type="AlphaFoldDB" id="A0AAN6S6Q6"/>
<name>A0AAN6S6Q6_9PEZI</name>
<proteinExistence type="predicted"/>
<reference evidence="2" key="1">
    <citation type="journal article" date="2023" name="Mol. Phylogenet. Evol.">
        <title>Genome-scale phylogeny and comparative genomics of the fungal order Sordariales.</title>
        <authorList>
            <person name="Hensen N."/>
            <person name="Bonometti L."/>
            <person name="Westerberg I."/>
            <person name="Brannstrom I.O."/>
            <person name="Guillou S."/>
            <person name="Cros-Aarteil S."/>
            <person name="Calhoun S."/>
            <person name="Haridas S."/>
            <person name="Kuo A."/>
            <person name="Mondo S."/>
            <person name="Pangilinan J."/>
            <person name="Riley R."/>
            <person name="LaButti K."/>
            <person name="Andreopoulos B."/>
            <person name="Lipzen A."/>
            <person name="Chen C."/>
            <person name="Yan M."/>
            <person name="Daum C."/>
            <person name="Ng V."/>
            <person name="Clum A."/>
            <person name="Steindorff A."/>
            <person name="Ohm R.A."/>
            <person name="Martin F."/>
            <person name="Silar P."/>
            <person name="Natvig D.O."/>
            <person name="Lalanne C."/>
            <person name="Gautier V."/>
            <person name="Ament-Velasquez S.L."/>
            <person name="Kruys A."/>
            <person name="Hutchinson M.I."/>
            <person name="Powell A.J."/>
            <person name="Barry K."/>
            <person name="Miller A.N."/>
            <person name="Grigoriev I.V."/>
            <person name="Debuchy R."/>
            <person name="Gladieux P."/>
            <person name="Hiltunen Thoren M."/>
            <person name="Johannesson H."/>
        </authorList>
    </citation>
    <scope>NUCLEOTIDE SEQUENCE [LARGE SCALE GENOMIC DNA]</scope>
    <source>
        <strain evidence="2">CBS 340.73</strain>
    </source>
</reference>
<evidence type="ECO:0000313" key="1">
    <source>
        <dbReference type="EMBL" id="KAK3943172.1"/>
    </source>
</evidence>
<dbReference type="Gene3D" id="3.20.20.140">
    <property type="entry name" value="Metal-dependent hydrolases"/>
    <property type="match status" value="1"/>
</dbReference>
<dbReference type="InterPro" id="IPR016195">
    <property type="entry name" value="Pol/histidinol_Pase-like"/>
</dbReference>
<dbReference type="PANTHER" id="PTHR42924">
    <property type="entry name" value="EXONUCLEASE"/>
    <property type="match status" value="1"/>
</dbReference>
<dbReference type="SUPFAM" id="SSF89550">
    <property type="entry name" value="PHP domain-like"/>
    <property type="match status" value="1"/>
</dbReference>
<organism evidence="1 2">
    <name type="scientific">Diplogelasinospora grovesii</name>
    <dbReference type="NCBI Taxonomy" id="303347"/>
    <lineage>
        <taxon>Eukaryota</taxon>
        <taxon>Fungi</taxon>
        <taxon>Dikarya</taxon>
        <taxon>Ascomycota</taxon>
        <taxon>Pezizomycotina</taxon>
        <taxon>Sordariomycetes</taxon>
        <taxon>Sordariomycetidae</taxon>
        <taxon>Sordariales</taxon>
        <taxon>Diplogelasinosporaceae</taxon>
        <taxon>Diplogelasinospora</taxon>
    </lineage>
</organism>
<protein>
    <submittedName>
        <fullName evidence="1">Polymerase/histidinol phosphatase-like protein</fullName>
    </submittedName>
</protein>
<gene>
    <name evidence="1" type="ORF">QBC46DRAFT_378437</name>
</gene>
<dbReference type="Proteomes" id="UP001303473">
    <property type="component" value="Unassembled WGS sequence"/>
</dbReference>
<accession>A0AAN6S6Q6</accession>
<dbReference type="NCBIfam" id="NF038032">
    <property type="entry name" value="CehA_McbA_metalo"/>
    <property type="match status" value="1"/>
</dbReference>
<dbReference type="EMBL" id="MU853768">
    <property type="protein sequence ID" value="KAK3943172.1"/>
    <property type="molecule type" value="Genomic_DNA"/>
</dbReference>
<comment type="caution">
    <text evidence="1">The sequence shown here is derived from an EMBL/GenBank/DDBJ whole genome shotgun (WGS) entry which is preliminary data.</text>
</comment>
<dbReference type="PANTHER" id="PTHR42924:SF3">
    <property type="entry name" value="POLYMERASE_HISTIDINOL PHOSPHATASE N-TERMINAL DOMAIN-CONTAINING PROTEIN"/>
    <property type="match status" value="1"/>
</dbReference>
<keyword evidence="2" id="KW-1185">Reference proteome</keyword>
<dbReference type="InterPro" id="IPR052018">
    <property type="entry name" value="PHP_domain"/>
</dbReference>
<sequence>MKVPTTTIPLVAALVANASARDPITLNLTGHIDPSQVMSFVYVPFEVESGVTSIYVLQNYSMKGQGNALDLGVFDQRGYQMMDAANNTFGSRGWSGGFRNNFTITPSAATPGYNPGPISPGTWNVALGPYSSVPEGIDWQLNIVMGFDPVDEYFSPTFAQVDFDTVGQFDQDEWLRGDFHMHTVHSDGKYTPNQQIENALSQNLSFIFFSDHNTDTSNNIIGAYQAALAPNLLICRAIEVTTRHGHWQAAGLEREQLIDWRYQLNDDPGFEAATKQVHRAGGFVSVNHPYAACPACNWGFDNWDHNDAIEVWNANWDPTDQQAVQKWHDLLVAGKFTTAIGGSDSHSPPSLNGIPTTVVNARGRKQAAIVTAVKNARAYVVEGPGLSLSFHLQMTGGVTAQIGDKVKGGSLGAQAVLSTEGMSGQKACFISEKGYFYNTTITTGRLIQEHLPAHLKFVRVEVRNSTDDSMLGLINPIWFLS</sequence>
<evidence type="ECO:0000313" key="2">
    <source>
        <dbReference type="Proteomes" id="UP001303473"/>
    </source>
</evidence>